<evidence type="ECO:0000313" key="2">
    <source>
        <dbReference type="Proteomes" id="UP001057402"/>
    </source>
</evidence>
<protein>
    <submittedName>
        <fullName evidence="1">Uncharacterized protein</fullName>
    </submittedName>
</protein>
<organism evidence="1 2">
    <name type="scientific">Melastoma candidum</name>
    <dbReference type="NCBI Taxonomy" id="119954"/>
    <lineage>
        <taxon>Eukaryota</taxon>
        <taxon>Viridiplantae</taxon>
        <taxon>Streptophyta</taxon>
        <taxon>Embryophyta</taxon>
        <taxon>Tracheophyta</taxon>
        <taxon>Spermatophyta</taxon>
        <taxon>Magnoliopsida</taxon>
        <taxon>eudicotyledons</taxon>
        <taxon>Gunneridae</taxon>
        <taxon>Pentapetalae</taxon>
        <taxon>rosids</taxon>
        <taxon>malvids</taxon>
        <taxon>Myrtales</taxon>
        <taxon>Melastomataceae</taxon>
        <taxon>Melastomatoideae</taxon>
        <taxon>Melastomateae</taxon>
        <taxon>Melastoma</taxon>
    </lineage>
</organism>
<proteinExistence type="predicted"/>
<gene>
    <name evidence="1" type="ORF">MLD38_028399</name>
</gene>
<comment type="caution">
    <text evidence="1">The sequence shown here is derived from an EMBL/GenBank/DDBJ whole genome shotgun (WGS) entry which is preliminary data.</text>
</comment>
<accession>A0ACB9N2P3</accession>
<reference evidence="2" key="1">
    <citation type="journal article" date="2023" name="Front. Plant Sci.">
        <title>Chromosomal-level genome assembly of Melastoma candidum provides insights into trichome evolution.</title>
        <authorList>
            <person name="Zhong Y."/>
            <person name="Wu W."/>
            <person name="Sun C."/>
            <person name="Zou P."/>
            <person name="Liu Y."/>
            <person name="Dai S."/>
            <person name="Zhou R."/>
        </authorList>
    </citation>
    <scope>NUCLEOTIDE SEQUENCE [LARGE SCALE GENOMIC DNA]</scope>
</reference>
<evidence type="ECO:0000313" key="1">
    <source>
        <dbReference type="EMBL" id="KAI4330092.1"/>
    </source>
</evidence>
<sequence length="470" mass="53653">MGVESGRVVKWGYLISTSSDDCVSAINEYYDQVLSYGRERSVILDAVKLDESCVLANVLAAHFLCSYDPSRVPARVRAAEDHLDQSTPYEKAVYNAIRSLISENRDNDVAFEEHRKLLAEYPKDLVSLKRAQILCFYMGQPDLSLNLVEQILPQNAEESYIYGMLAFPLLELGRMDDAEKASKKAFEINNRDCWAQHNLCHVYQYNCQLKDAVEFMEKCAPTWSSCSSFMITHNWWHVALCYLEGSAQISKVLDIYDSHIWKELERPDAVNPEVYLNALGLLLRLSLRDHTNSFGDRLNVLASCVEKKENWYIEWHLDILIIWALAFSGKLSVAEELLDNLKSRFSLMNKKKQLTMQQAILLAEAMYEFGNGHYKQGLDMLGLDFDAISCKRIGASDEQLDVFNEVYYSMLLNTGQVKKATEAIEKRVKKTDASPFLWHLLERCYRQAGRVTEAEAANKKVRALETAAGL</sequence>
<dbReference type="Proteomes" id="UP001057402">
    <property type="component" value="Chromosome 8"/>
</dbReference>
<dbReference type="EMBL" id="CM042887">
    <property type="protein sequence ID" value="KAI4330092.1"/>
    <property type="molecule type" value="Genomic_DNA"/>
</dbReference>
<name>A0ACB9N2P3_9MYRT</name>
<keyword evidence="2" id="KW-1185">Reference proteome</keyword>